<reference evidence="5" key="1">
    <citation type="submission" date="2006-10" db="EMBL/GenBank/DDBJ databases">
        <authorList>
            <person name="Amadeo P."/>
            <person name="Zhao Q."/>
            <person name="Wortman J."/>
            <person name="Fraser-Liggett C."/>
            <person name="Carlton J."/>
        </authorList>
    </citation>
    <scope>NUCLEOTIDE SEQUENCE</scope>
    <source>
        <strain evidence="5">G3</strain>
    </source>
</reference>
<protein>
    <submittedName>
        <fullName evidence="5">Iron only hydrogenase large subunit, C-terminal domain containing protein</fullName>
    </submittedName>
</protein>
<dbReference type="InterPro" id="IPR050340">
    <property type="entry name" value="Cytosolic_Fe-S_CAF"/>
</dbReference>
<dbReference type="PROSITE" id="PS51379">
    <property type="entry name" value="4FE4S_FER_2"/>
    <property type="match status" value="2"/>
</dbReference>
<dbReference type="SMR" id="A2DRY8"/>
<dbReference type="VEuPathDB" id="TrichDB:TVAG_447160"/>
<dbReference type="Gene3D" id="3.30.70.20">
    <property type="match status" value="1"/>
</dbReference>
<dbReference type="SUPFAM" id="SSF54862">
    <property type="entry name" value="4Fe-4S ferredoxins"/>
    <property type="match status" value="1"/>
</dbReference>
<evidence type="ECO:0000256" key="2">
    <source>
        <dbReference type="ARBA" id="ARBA00023014"/>
    </source>
</evidence>
<dbReference type="InterPro" id="IPR004108">
    <property type="entry name" value="Fe_hydrogenase_lsu_C"/>
</dbReference>
<dbReference type="Pfam" id="PF13510">
    <property type="entry name" value="Fer2_4"/>
    <property type="match status" value="1"/>
</dbReference>
<dbReference type="PANTHER" id="PTHR11615">
    <property type="entry name" value="NITRATE, FORMATE, IRON DEHYDROGENASE"/>
    <property type="match status" value="1"/>
</dbReference>
<keyword evidence="2" id="KW-0411">Iron-sulfur</keyword>
<organism evidence="5 6">
    <name type="scientific">Trichomonas vaginalis (strain ATCC PRA-98 / G3)</name>
    <dbReference type="NCBI Taxonomy" id="412133"/>
    <lineage>
        <taxon>Eukaryota</taxon>
        <taxon>Metamonada</taxon>
        <taxon>Parabasalia</taxon>
        <taxon>Trichomonadida</taxon>
        <taxon>Trichomonadidae</taxon>
        <taxon>Trichomonas</taxon>
    </lineage>
</organism>
<feature type="domain" description="4Fe-4S ferredoxin-type" evidence="4">
    <location>
        <begin position="154"/>
        <end position="182"/>
    </location>
</feature>
<dbReference type="InterPro" id="IPR001041">
    <property type="entry name" value="2Fe-2S_ferredoxin-type"/>
</dbReference>
<name>A2DRY8_TRIV3</name>
<dbReference type="PROSITE" id="PS51085">
    <property type="entry name" value="2FE2S_FER_2"/>
    <property type="match status" value="1"/>
</dbReference>
<dbReference type="PROSITE" id="PS00198">
    <property type="entry name" value="4FE4S_FER_1"/>
    <property type="match status" value="1"/>
</dbReference>
<sequence>MLSIKIDGKEYQEKKGQTILQVCNKHGVYIPTLCNHPDLPPIAHCGVCVVKINGNNFVLSCSHKIAAGMEIETGTPEIKAKALDALQNFSDVTMMPKTPEIEELYTYLKPARKVNMTPQKLTSISFDPGLCIQCDRCTRACSDIQAMDAIQEDTHQIIDFDCIQCGQCANVCPTNAIYETPAIPKVIQALAKGYIMIMQFAPSVRVTMGEMFGDEPGTICTGKIIAASRMMGFRYVFDIAYGADITVLEEGAELVHKIQNNEKLPMFTSCCPSWVNFVERKHPELIPQLSTAKSPHMMSAAAIKTVFADVNNIDPSKIFLVSMMPCTAKKDEIIRTPLQGQVDAVITAREFGQMIKTFDIDWSTLDSDHTAAFDKMMGESSGGGNIFGVSGGVMESTMRYVSEKLTGQTLVSPPDFRQISEEMRSAEVQIGDRTFKIGICGGIAAAKDLLESGEFDDYDFIEVMACPRGCISGGGHPKLPIKRIPERAKALYNIDGKKGEMNKLSALKNEEAAECYRILEEKNADLKNHIFHTHFSPQVAK</sequence>
<comment type="similarity">
    <text evidence="1">Belongs to the NARF family.</text>
</comment>
<evidence type="ECO:0000259" key="3">
    <source>
        <dbReference type="PROSITE" id="PS51085"/>
    </source>
</evidence>
<dbReference type="Pfam" id="PF02906">
    <property type="entry name" value="Fe_hyd_lg_C"/>
    <property type="match status" value="1"/>
</dbReference>
<dbReference type="KEGG" id="tva:4774783"/>
<dbReference type="Pfam" id="PF14697">
    <property type="entry name" value="Fer4_21"/>
    <property type="match status" value="1"/>
</dbReference>
<dbReference type="eggNOG" id="KOG2439">
    <property type="taxonomic scope" value="Eukaryota"/>
</dbReference>
<dbReference type="SUPFAM" id="SSF54292">
    <property type="entry name" value="2Fe-2S ferredoxin-like"/>
    <property type="match status" value="1"/>
</dbReference>
<dbReference type="GO" id="GO:0051536">
    <property type="term" value="F:iron-sulfur cluster binding"/>
    <property type="evidence" value="ECO:0007669"/>
    <property type="project" value="UniProtKB-KW"/>
</dbReference>
<dbReference type="RefSeq" id="XP_001328981.1">
    <property type="nucleotide sequence ID" value="XM_001328946.1"/>
</dbReference>
<dbReference type="InterPro" id="IPR017900">
    <property type="entry name" value="4Fe4S_Fe_S_CS"/>
</dbReference>
<dbReference type="VEuPathDB" id="TrichDB:TVAGG3_1001580"/>
<accession>A2DRY8</accession>
<dbReference type="OrthoDB" id="10253113at2759"/>
<evidence type="ECO:0000313" key="6">
    <source>
        <dbReference type="Proteomes" id="UP000001542"/>
    </source>
</evidence>
<keyword evidence="6" id="KW-1185">Reference proteome</keyword>
<keyword evidence="2" id="KW-0408">Iron</keyword>
<reference evidence="5" key="2">
    <citation type="journal article" date="2007" name="Science">
        <title>Draft genome sequence of the sexually transmitted pathogen Trichomonas vaginalis.</title>
        <authorList>
            <person name="Carlton J.M."/>
            <person name="Hirt R.P."/>
            <person name="Silva J.C."/>
            <person name="Delcher A.L."/>
            <person name="Schatz M."/>
            <person name="Zhao Q."/>
            <person name="Wortman J.R."/>
            <person name="Bidwell S.L."/>
            <person name="Alsmark U.C.M."/>
            <person name="Besteiro S."/>
            <person name="Sicheritz-Ponten T."/>
            <person name="Noel C.J."/>
            <person name="Dacks J.B."/>
            <person name="Foster P.G."/>
            <person name="Simillion C."/>
            <person name="Van de Peer Y."/>
            <person name="Miranda-Saavedra D."/>
            <person name="Barton G.J."/>
            <person name="Westrop G.D."/>
            <person name="Mueller S."/>
            <person name="Dessi D."/>
            <person name="Fiori P.L."/>
            <person name="Ren Q."/>
            <person name="Paulsen I."/>
            <person name="Zhang H."/>
            <person name="Bastida-Corcuera F.D."/>
            <person name="Simoes-Barbosa A."/>
            <person name="Brown M.T."/>
            <person name="Hayes R.D."/>
            <person name="Mukherjee M."/>
            <person name="Okumura C.Y."/>
            <person name="Schneider R."/>
            <person name="Smith A.J."/>
            <person name="Vanacova S."/>
            <person name="Villalvazo M."/>
            <person name="Haas B.J."/>
            <person name="Pertea M."/>
            <person name="Feldblyum T.V."/>
            <person name="Utterback T.R."/>
            <person name="Shu C.L."/>
            <person name="Osoegawa K."/>
            <person name="de Jong P.J."/>
            <person name="Hrdy I."/>
            <person name="Horvathova L."/>
            <person name="Zubacova Z."/>
            <person name="Dolezal P."/>
            <person name="Malik S.B."/>
            <person name="Logsdon J.M. Jr."/>
            <person name="Henze K."/>
            <person name="Gupta A."/>
            <person name="Wang C.C."/>
            <person name="Dunne R.L."/>
            <person name="Upcroft J.A."/>
            <person name="Upcroft P."/>
            <person name="White O."/>
            <person name="Salzberg S.L."/>
            <person name="Tang P."/>
            <person name="Chiu C.-H."/>
            <person name="Lee Y.-S."/>
            <person name="Embley T.M."/>
            <person name="Coombs G.H."/>
            <person name="Mottram J.C."/>
            <person name="Tachezy J."/>
            <person name="Fraser-Liggett C.M."/>
            <person name="Johnson P.J."/>
        </authorList>
    </citation>
    <scope>NUCLEOTIDE SEQUENCE [LARGE SCALE GENOMIC DNA]</scope>
    <source>
        <strain evidence="5">G3</strain>
    </source>
</reference>
<feature type="domain" description="4Fe-4S ferredoxin-type" evidence="4">
    <location>
        <begin position="122"/>
        <end position="152"/>
    </location>
</feature>
<dbReference type="FunCoup" id="A2DRY8">
    <property type="interactions" value="59"/>
</dbReference>
<feature type="domain" description="2Fe-2S ferredoxin-type" evidence="3">
    <location>
        <begin position="1"/>
        <end position="77"/>
    </location>
</feature>
<dbReference type="Gene3D" id="3.10.20.740">
    <property type="match status" value="1"/>
</dbReference>
<dbReference type="AlphaFoldDB" id="A2DRY8"/>
<evidence type="ECO:0000259" key="4">
    <source>
        <dbReference type="PROSITE" id="PS51379"/>
    </source>
</evidence>
<dbReference type="EMBL" id="DS113238">
    <property type="protein sequence ID" value="EAY16758.1"/>
    <property type="molecule type" value="Genomic_DNA"/>
</dbReference>
<dbReference type="FunFam" id="3.10.20.740:FF:000003">
    <property type="entry name" value="Formate dehydrogenase subunit alpha"/>
    <property type="match status" value="1"/>
</dbReference>
<dbReference type="SUPFAM" id="SSF53920">
    <property type="entry name" value="Fe-only hydrogenase"/>
    <property type="match status" value="1"/>
</dbReference>
<evidence type="ECO:0000256" key="1">
    <source>
        <dbReference type="ARBA" id="ARBA00006596"/>
    </source>
</evidence>
<keyword evidence="2" id="KW-0479">Metal-binding</keyword>
<dbReference type="InterPro" id="IPR009016">
    <property type="entry name" value="Fe_hydrogenase"/>
</dbReference>
<dbReference type="InterPro" id="IPR017896">
    <property type="entry name" value="4Fe4S_Fe-S-bd"/>
</dbReference>
<evidence type="ECO:0000313" key="5">
    <source>
        <dbReference type="EMBL" id="EAY16758.1"/>
    </source>
</evidence>
<gene>
    <name evidence="5" type="ORF">TVAG_447160</name>
</gene>
<dbReference type="Gene3D" id="3.40.950.10">
    <property type="entry name" value="Fe-only Hydrogenase (Larger Subunit), Chain L, domain 3"/>
    <property type="match status" value="1"/>
</dbReference>
<dbReference type="Gene3D" id="3.40.50.1780">
    <property type="match status" value="1"/>
</dbReference>
<dbReference type="Proteomes" id="UP000001542">
    <property type="component" value="Unassembled WGS sequence"/>
</dbReference>
<dbReference type="CDD" id="cd00207">
    <property type="entry name" value="fer2"/>
    <property type="match status" value="1"/>
</dbReference>
<proteinExistence type="inferred from homology"/>
<dbReference type="InParanoid" id="A2DRY8"/>
<dbReference type="InterPro" id="IPR036010">
    <property type="entry name" value="2Fe-2S_ferredoxin-like_sf"/>
</dbReference>